<dbReference type="Gene3D" id="1.10.340.70">
    <property type="match status" value="1"/>
</dbReference>
<feature type="domain" description="Integrase zinc-binding" evidence="1">
    <location>
        <begin position="114"/>
        <end position="170"/>
    </location>
</feature>
<keyword evidence="3" id="KW-1185">Reference proteome</keyword>
<dbReference type="SUPFAM" id="SSF53098">
    <property type="entry name" value="Ribonuclease H-like"/>
    <property type="match status" value="1"/>
</dbReference>
<dbReference type="PANTHER" id="PTHR37984">
    <property type="entry name" value="PROTEIN CBG26694"/>
    <property type="match status" value="1"/>
</dbReference>
<dbReference type="GO" id="GO:0003676">
    <property type="term" value="F:nucleic acid binding"/>
    <property type="evidence" value="ECO:0007669"/>
    <property type="project" value="InterPro"/>
</dbReference>
<dbReference type="GeneID" id="24102020"/>
<evidence type="ECO:0000259" key="1">
    <source>
        <dbReference type="Pfam" id="PF17921"/>
    </source>
</evidence>
<dbReference type="Pfam" id="PF17921">
    <property type="entry name" value="Integrase_H2C2"/>
    <property type="match status" value="1"/>
</dbReference>
<dbReference type="InParanoid" id="J7RW22"/>
<proteinExistence type="predicted"/>
<evidence type="ECO:0000313" key="3">
    <source>
        <dbReference type="Proteomes" id="UP000006352"/>
    </source>
</evidence>
<reference evidence="2 3" key="1">
    <citation type="journal article" date="2012" name="Appl. Environ. Microbiol.">
        <title>Short-read sequencing for genomic analysis of the brown rot fungus Fibroporia radiculosa.</title>
        <authorList>
            <person name="Tang J.D."/>
            <person name="Perkins A.D."/>
            <person name="Sonstegard T.S."/>
            <person name="Schroeder S.G."/>
            <person name="Burgess S.C."/>
            <person name="Diehl S.V."/>
        </authorList>
    </citation>
    <scope>NUCLEOTIDE SEQUENCE [LARGE SCALE GENOMIC DNA]</scope>
    <source>
        <strain evidence="2 3">TFFH 294</strain>
    </source>
</reference>
<dbReference type="AlphaFoldDB" id="J7RW22"/>
<dbReference type="RefSeq" id="XP_012177141.1">
    <property type="nucleotide sequence ID" value="XM_012321751.1"/>
</dbReference>
<dbReference type="InterPro" id="IPR041588">
    <property type="entry name" value="Integrase_H2C2"/>
</dbReference>
<dbReference type="OrthoDB" id="3095879at2759"/>
<dbReference type="Proteomes" id="UP000006352">
    <property type="component" value="Unassembled WGS sequence"/>
</dbReference>
<organism evidence="2 3">
    <name type="scientific">Fibroporia radiculosa</name>
    <dbReference type="NCBI Taxonomy" id="599839"/>
    <lineage>
        <taxon>Eukaryota</taxon>
        <taxon>Fungi</taxon>
        <taxon>Dikarya</taxon>
        <taxon>Basidiomycota</taxon>
        <taxon>Agaricomycotina</taxon>
        <taxon>Agaricomycetes</taxon>
        <taxon>Polyporales</taxon>
        <taxon>Fibroporiaceae</taxon>
        <taxon>Fibroporia</taxon>
    </lineage>
</organism>
<dbReference type="InterPro" id="IPR012337">
    <property type="entry name" value="RNaseH-like_sf"/>
</dbReference>
<dbReference type="STRING" id="599839.J7RW22"/>
<evidence type="ECO:0000313" key="2">
    <source>
        <dbReference type="EMBL" id="CCM07120.1"/>
    </source>
</evidence>
<dbReference type="EMBL" id="HE797658">
    <property type="protein sequence ID" value="CCM07120.1"/>
    <property type="molecule type" value="Genomic_DNA"/>
</dbReference>
<gene>
    <name evidence="2" type="ORF">FIBRA_09454</name>
</gene>
<sequence>MFNYRLRHVPGTRLGKVDALSRVNQDASEGGGELPVEEVLLPSEVFIQAIQNLEPINTDIKQCILACKTKDSIANHRLRLALQHTSSTEKCTPPNWDIQDNLLVFRGQVYIPKDTKLQQDLIKEAHDSPTTGHPGCYKTQEILQRTYWWPTLARDVNDYVTGCATCQENKVITHRNSPDLMPISTEHHLPFQSIAMEFIMDLPQSNGFDSCLVVTDHDCAKAMVFIPCNKTVTASETATLYQNHVFRRFGLPVKAISNRGPQFAS</sequence>
<dbReference type="InterPro" id="IPR036397">
    <property type="entry name" value="RNaseH_sf"/>
</dbReference>
<dbReference type="InterPro" id="IPR050951">
    <property type="entry name" value="Retrovirus_Pol_polyprotein"/>
</dbReference>
<dbReference type="FunFam" id="1.10.340.70:FF:000001">
    <property type="entry name" value="Retrovirus-related Pol polyprotein from transposon gypsy-like Protein"/>
    <property type="match status" value="1"/>
</dbReference>
<accession>J7RW22</accession>
<protein>
    <recommendedName>
        <fullName evidence="1">Integrase zinc-binding domain-containing protein</fullName>
    </recommendedName>
</protein>
<dbReference type="HOGENOM" id="CLU_000384_9_4_1"/>
<name>J7RW22_9APHY</name>
<dbReference type="Gene3D" id="3.30.420.10">
    <property type="entry name" value="Ribonuclease H-like superfamily/Ribonuclease H"/>
    <property type="match status" value="1"/>
</dbReference>
<dbReference type="PANTHER" id="PTHR37984:SF5">
    <property type="entry name" value="PROTEIN NYNRIN-LIKE"/>
    <property type="match status" value="1"/>
</dbReference>